<dbReference type="SUPFAM" id="SSF53098">
    <property type="entry name" value="Ribonuclease H-like"/>
    <property type="match status" value="1"/>
</dbReference>
<dbReference type="InterPro" id="IPR013520">
    <property type="entry name" value="Ribonucl_H"/>
</dbReference>
<dbReference type="GO" id="GO:0006259">
    <property type="term" value="P:DNA metabolic process"/>
    <property type="evidence" value="ECO:0007669"/>
    <property type="project" value="UniProtKB-ARBA"/>
</dbReference>
<evidence type="ECO:0000256" key="1">
    <source>
        <dbReference type="ARBA" id="ARBA00022722"/>
    </source>
</evidence>
<evidence type="ECO:0000259" key="4">
    <source>
        <dbReference type="SMART" id="SM00479"/>
    </source>
</evidence>
<protein>
    <submittedName>
        <fullName evidence="5">ERI1 exoribonuclease 3</fullName>
    </submittedName>
</protein>
<dbReference type="RefSeq" id="WP_096330209.1">
    <property type="nucleotide sequence ID" value="NZ_FOMX01000004.1"/>
</dbReference>
<dbReference type="EMBL" id="FOMX01000004">
    <property type="protein sequence ID" value="SFD76392.1"/>
    <property type="molecule type" value="Genomic_DNA"/>
</dbReference>
<evidence type="ECO:0000313" key="5">
    <source>
        <dbReference type="EMBL" id="SFD76392.1"/>
    </source>
</evidence>
<dbReference type="Pfam" id="PF00929">
    <property type="entry name" value="RNase_T"/>
    <property type="match status" value="1"/>
</dbReference>
<proteinExistence type="predicted"/>
<sequence>MPAAFDRVVVLDFEATCDSGTPPSPQEVIEFPSVLVSLRDREVVDSFGTFVRPVHHPTLSAFCTELTTVRQQDVDAAPVFADVLAAHRAWLEGHGLFDGQGRERFAFLTCGDWDLQTMLPVQCAAAGIPITSLPRAYRRWINLKKVFLDVVRKAKTTSMLAMLQALGLELQGTHHRGIDDCHNIARLALALADRGARFELTGKLAASHYPELPLELQRGDRVERIFLKKRHLASLLGLASGVFRTKIVRVVGPDGAAIEDDDPLAELPPESRLRVFGARDPAT</sequence>
<dbReference type="PANTHER" id="PTHR23044:SF61">
    <property type="entry name" value="3'-5' EXORIBONUCLEASE 1-RELATED"/>
    <property type="match status" value="1"/>
</dbReference>
<organism evidence="5 6">
    <name type="scientific">Nannocystis exedens</name>
    <dbReference type="NCBI Taxonomy" id="54"/>
    <lineage>
        <taxon>Bacteria</taxon>
        <taxon>Pseudomonadati</taxon>
        <taxon>Myxococcota</taxon>
        <taxon>Polyangia</taxon>
        <taxon>Nannocystales</taxon>
        <taxon>Nannocystaceae</taxon>
        <taxon>Nannocystis</taxon>
    </lineage>
</organism>
<dbReference type="AlphaFoldDB" id="A0A1I1UZZ3"/>
<evidence type="ECO:0000256" key="2">
    <source>
        <dbReference type="ARBA" id="ARBA00022801"/>
    </source>
</evidence>
<dbReference type="Proteomes" id="UP000199400">
    <property type="component" value="Unassembled WGS sequence"/>
</dbReference>
<dbReference type="OrthoDB" id="4563729at2"/>
<name>A0A1I1UZZ3_9BACT</name>
<dbReference type="InterPro" id="IPR051274">
    <property type="entry name" value="3-5_Exoribonuclease"/>
</dbReference>
<dbReference type="InterPro" id="IPR036397">
    <property type="entry name" value="RNaseH_sf"/>
</dbReference>
<keyword evidence="1" id="KW-0540">Nuclease</keyword>
<dbReference type="PANTHER" id="PTHR23044">
    <property type="entry name" value="3'-5' EXONUCLEASE ERI1-RELATED"/>
    <property type="match status" value="1"/>
</dbReference>
<reference evidence="6" key="1">
    <citation type="submission" date="2016-10" db="EMBL/GenBank/DDBJ databases">
        <authorList>
            <person name="Varghese N."/>
            <person name="Submissions S."/>
        </authorList>
    </citation>
    <scope>NUCLEOTIDE SEQUENCE [LARGE SCALE GENOMIC DNA]</scope>
    <source>
        <strain evidence="6">ATCC 25963</strain>
    </source>
</reference>
<evidence type="ECO:0000256" key="3">
    <source>
        <dbReference type="ARBA" id="ARBA00022839"/>
    </source>
</evidence>
<keyword evidence="3" id="KW-0269">Exonuclease</keyword>
<accession>A0A1I1UZZ3</accession>
<feature type="domain" description="Exonuclease" evidence="4">
    <location>
        <begin position="7"/>
        <end position="197"/>
    </location>
</feature>
<dbReference type="Gene3D" id="3.30.420.10">
    <property type="entry name" value="Ribonuclease H-like superfamily/Ribonuclease H"/>
    <property type="match status" value="1"/>
</dbReference>
<dbReference type="GO" id="GO:0003676">
    <property type="term" value="F:nucleic acid binding"/>
    <property type="evidence" value="ECO:0007669"/>
    <property type="project" value="InterPro"/>
</dbReference>
<dbReference type="SMART" id="SM00479">
    <property type="entry name" value="EXOIII"/>
    <property type="match status" value="1"/>
</dbReference>
<gene>
    <name evidence="5" type="ORF">SAMN02745121_01449</name>
</gene>
<keyword evidence="2" id="KW-0378">Hydrolase</keyword>
<dbReference type="STRING" id="54.SAMN02745121_01449"/>
<dbReference type="InterPro" id="IPR047201">
    <property type="entry name" value="ERI-1_3'hExo-like"/>
</dbReference>
<dbReference type="InterPro" id="IPR012337">
    <property type="entry name" value="RNaseH-like_sf"/>
</dbReference>
<keyword evidence="6" id="KW-1185">Reference proteome</keyword>
<evidence type="ECO:0000313" key="6">
    <source>
        <dbReference type="Proteomes" id="UP000199400"/>
    </source>
</evidence>
<dbReference type="CDD" id="cd06133">
    <property type="entry name" value="ERI-1_3'hExo_like"/>
    <property type="match status" value="1"/>
</dbReference>
<dbReference type="GO" id="GO:0000175">
    <property type="term" value="F:3'-5'-RNA exonuclease activity"/>
    <property type="evidence" value="ECO:0007669"/>
    <property type="project" value="InterPro"/>
</dbReference>